<dbReference type="Proteomes" id="UP000640333">
    <property type="component" value="Unassembled WGS sequence"/>
</dbReference>
<dbReference type="PANTHER" id="PTHR30258">
    <property type="entry name" value="TYPE II SECRETION SYSTEM PROTEIN GSPE-RELATED"/>
    <property type="match status" value="1"/>
</dbReference>
<dbReference type="InterPro" id="IPR001482">
    <property type="entry name" value="T2SS/T4SS_dom"/>
</dbReference>
<feature type="domain" description="Bacterial type II secretion system protein E" evidence="4">
    <location>
        <begin position="561"/>
        <end position="575"/>
    </location>
</feature>
<comment type="similarity">
    <text evidence="1">Belongs to the GSP E family.</text>
</comment>
<keyword evidence="3" id="KW-0067">ATP-binding</keyword>
<evidence type="ECO:0000256" key="3">
    <source>
        <dbReference type="ARBA" id="ARBA00022840"/>
    </source>
</evidence>
<dbReference type="Pfam" id="PF01590">
    <property type="entry name" value="GAF"/>
    <property type="match status" value="1"/>
</dbReference>
<dbReference type="GO" id="GO:0005886">
    <property type="term" value="C:plasma membrane"/>
    <property type="evidence" value="ECO:0007669"/>
    <property type="project" value="TreeGrafter"/>
</dbReference>
<dbReference type="GO" id="GO:0005524">
    <property type="term" value="F:ATP binding"/>
    <property type="evidence" value="ECO:0007669"/>
    <property type="project" value="UniProtKB-KW"/>
</dbReference>
<sequence length="748" mass="83495">MSKEMLKDSPQFYASLSEVLSLINQSSSFTDAFPLVEHAILRLFKAERITIYQRNLASTDIYSRCKSGDDLTEIRVPVSTTSISGYVAFSRKPLLIKDVRDADELKKIHPNLRYNDSFTANITFQSSSMVVVPIEHKQVLLGVLQIINRSDGASFDQQDMLKAEAFAQRLAQKFRADFGCTNGPYEYLTNEQLLEPYQLQRYIKQASSAFPLTRLLRNDAHLTTEQIGRSLESYYQVPFVPYAPETYQIHPVCENIKLSYLKSNNLALLTNGKSDDQVIILIDDPNDTSRVLSMAHLLGTRHVQICVGLVDDIHQYLGLASLGFEDTSEQTDEVELVLSSNDRLGEIEEIEELDGQGSDVVQLVNQLLLDAKRWNASDVHIEPGKEREPTRVRLRIDGDCQESIQIPNNHTRAIISRIKIMANMDISERRIPQDGKFSVRMQNQLLEFRVATLPTVNGEAMVLRLLQSGEPIPFNKLNFNPRNARELKTLMTRPHGLLLVVGPTGSGKTTTLHALLSELNTPDKKIWTAEDPVEITQSGLLQVQIRPKIGLDFPAALRSFLRADPDVILIGEMRDRETAKAAVDASLTGHLVLSTLHTNSAPETITRLLGLDLDPDDFSEALVGVVAQRLVRKLCSDCKQPYHPTPGEVELLVRKSGDPNLLLTPASTLYKPKGCAECGNTGYRGRMAIHELLVSSDQIRDLINHNADVGKITRQALEEGMTTLLADGVNKILSGDLDYPQLQRVAAE</sequence>
<evidence type="ECO:0000256" key="1">
    <source>
        <dbReference type="ARBA" id="ARBA00006611"/>
    </source>
</evidence>
<proteinExistence type="inferred from homology"/>
<dbReference type="RefSeq" id="WP_193952318.1">
    <property type="nucleotide sequence ID" value="NZ_JADEYS010000004.1"/>
</dbReference>
<dbReference type="AlphaFoldDB" id="A0A8J7K9G5"/>
<dbReference type="InterPro" id="IPR029016">
    <property type="entry name" value="GAF-like_dom_sf"/>
</dbReference>
<dbReference type="SMART" id="SM00382">
    <property type="entry name" value="AAA"/>
    <property type="match status" value="1"/>
</dbReference>
<reference evidence="5" key="1">
    <citation type="submission" date="2020-10" db="EMBL/GenBank/DDBJ databases">
        <title>Bacterium isolated from coastal waters sediment.</title>
        <authorList>
            <person name="Chen R.-J."/>
            <person name="Lu D.-C."/>
            <person name="Zhu K.-L."/>
            <person name="Du Z.-J."/>
        </authorList>
    </citation>
    <scope>NUCLEOTIDE SEQUENCE</scope>
    <source>
        <strain evidence="5">N1Y112</strain>
    </source>
</reference>
<name>A0A8J7K9G5_9GAMM</name>
<dbReference type="InterPro" id="IPR027417">
    <property type="entry name" value="P-loop_NTPase"/>
</dbReference>
<dbReference type="InterPro" id="IPR003018">
    <property type="entry name" value="GAF"/>
</dbReference>
<accession>A0A8J7K9G5</accession>
<organism evidence="5 6">
    <name type="scientific">Pontibacterium sinense</name>
    <dbReference type="NCBI Taxonomy" id="2781979"/>
    <lineage>
        <taxon>Bacteria</taxon>
        <taxon>Pseudomonadati</taxon>
        <taxon>Pseudomonadota</taxon>
        <taxon>Gammaproteobacteria</taxon>
        <taxon>Oceanospirillales</taxon>
        <taxon>Oceanospirillaceae</taxon>
        <taxon>Pontibacterium</taxon>
    </lineage>
</organism>
<evidence type="ECO:0000313" key="6">
    <source>
        <dbReference type="Proteomes" id="UP000640333"/>
    </source>
</evidence>
<protein>
    <submittedName>
        <fullName evidence="5">GspE/PulE family protein</fullName>
    </submittedName>
</protein>
<evidence type="ECO:0000259" key="4">
    <source>
        <dbReference type="PROSITE" id="PS00662"/>
    </source>
</evidence>
<dbReference type="Gene3D" id="3.40.50.300">
    <property type="entry name" value="P-loop containing nucleotide triphosphate hydrolases"/>
    <property type="match status" value="1"/>
</dbReference>
<dbReference type="PANTHER" id="PTHR30258:SF1">
    <property type="entry name" value="PROTEIN TRANSPORT PROTEIN HOFB HOMOLOG"/>
    <property type="match status" value="1"/>
</dbReference>
<dbReference type="Gene3D" id="3.30.450.40">
    <property type="match status" value="1"/>
</dbReference>
<dbReference type="InterPro" id="IPR003593">
    <property type="entry name" value="AAA+_ATPase"/>
</dbReference>
<dbReference type="Gene3D" id="3.30.450.90">
    <property type="match status" value="1"/>
</dbReference>
<dbReference type="SUPFAM" id="SSF55781">
    <property type="entry name" value="GAF domain-like"/>
    <property type="match status" value="1"/>
</dbReference>
<evidence type="ECO:0000256" key="2">
    <source>
        <dbReference type="ARBA" id="ARBA00022741"/>
    </source>
</evidence>
<evidence type="ECO:0000313" key="5">
    <source>
        <dbReference type="EMBL" id="MBE9396766.1"/>
    </source>
</evidence>
<dbReference type="SUPFAM" id="SSF52540">
    <property type="entry name" value="P-loop containing nucleoside triphosphate hydrolases"/>
    <property type="match status" value="1"/>
</dbReference>
<dbReference type="SUPFAM" id="SSF160246">
    <property type="entry name" value="EspE N-terminal domain-like"/>
    <property type="match status" value="1"/>
</dbReference>
<dbReference type="GO" id="GO:0016887">
    <property type="term" value="F:ATP hydrolysis activity"/>
    <property type="evidence" value="ECO:0007669"/>
    <property type="project" value="TreeGrafter"/>
</dbReference>
<dbReference type="Pfam" id="PF00437">
    <property type="entry name" value="T2SSE"/>
    <property type="match status" value="1"/>
</dbReference>
<dbReference type="CDD" id="cd01129">
    <property type="entry name" value="PulE-GspE-like"/>
    <property type="match status" value="1"/>
</dbReference>
<dbReference type="PROSITE" id="PS00662">
    <property type="entry name" value="T2SP_E"/>
    <property type="match status" value="1"/>
</dbReference>
<comment type="caution">
    <text evidence="5">The sequence shown here is derived from an EMBL/GenBank/DDBJ whole genome shotgun (WGS) entry which is preliminary data.</text>
</comment>
<keyword evidence="2" id="KW-0547">Nucleotide-binding</keyword>
<keyword evidence="6" id="KW-1185">Reference proteome</keyword>
<dbReference type="EMBL" id="JADEYS010000004">
    <property type="protein sequence ID" value="MBE9396766.1"/>
    <property type="molecule type" value="Genomic_DNA"/>
</dbReference>
<gene>
    <name evidence="5" type="ORF">IOQ59_05755</name>
</gene>
<dbReference type="InterPro" id="IPR037257">
    <property type="entry name" value="T2SS_E_N_sf"/>
</dbReference>